<feature type="transmembrane region" description="Helical" evidence="2">
    <location>
        <begin position="31"/>
        <end position="50"/>
    </location>
</feature>
<reference evidence="3" key="2">
    <citation type="submission" date="2018-05" db="EMBL/GenBank/DDBJ databases">
        <title>OmerRS3 (Oryza meridionalis Reference Sequence Version 3).</title>
        <authorList>
            <person name="Zhang J."/>
            <person name="Kudrna D."/>
            <person name="Lee S."/>
            <person name="Talag J."/>
            <person name="Welchert J."/>
            <person name="Wing R.A."/>
        </authorList>
    </citation>
    <scope>NUCLEOTIDE SEQUENCE [LARGE SCALE GENOMIC DNA]</scope>
    <source>
        <strain evidence="3">cv. OR44</strain>
    </source>
</reference>
<evidence type="ECO:0000256" key="1">
    <source>
        <dbReference type="SAM" id="MobiDB-lite"/>
    </source>
</evidence>
<accession>A0A0E0C6D3</accession>
<keyword evidence="2" id="KW-1133">Transmembrane helix</keyword>
<evidence type="ECO:0000313" key="4">
    <source>
        <dbReference type="Proteomes" id="UP000008021"/>
    </source>
</evidence>
<reference evidence="3" key="1">
    <citation type="submission" date="2015-04" db="UniProtKB">
        <authorList>
            <consortium name="EnsemblPlants"/>
        </authorList>
    </citation>
    <scope>IDENTIFICATION</scope>
</reference>
<organism evidence="3">
    <name type="scientific">Oryza meridionalis</name>
    <dbReference type="NCBI Taxonomy" id="40149"/>
    <lineage>
        <taxon>Eukaryota</taxon>
        <taxon>Viridiplantae</taxon>
        <taxon>Streptophyta</taxon>
        <taxon>Embryophyta</taxon>
        <taxon>Tracheophyta</taxon>
        <taxon>Spermatophyta</taxon>
        <taxon>Magnoliopsida</taxon>
        <taxon>Liliopsida</taxon>
        <taxon>Poales</taxon>
        <taxon>Poaceae</taxon>
        <taxon>BOP clade</taxon>
        <taxon>Oryzoideae</taxon>
        <taxon>Oryzeae</taxon>
        <taxon>Oryzinae</taxon>
        <taxon>Oryza</taxon>
    </lineage>
</organism>
<sequence length="205" mass="22255">MREERKRRGVSFENGERRVSFLHLDPREIHVLSRGVVSNFLFLVLFWSLGLRRLAFGAVPPCRAREIGTRRRMGNPPIHPSSGGRGGVAFPFLPTSGARGCRARGSRRKRGRGAGDITRALQVAVVGSEPPPSHASPRARGRQAGRAPGGPQAAPMVPCAFFAEVWAFGVRGELSLVNNGAKFGDLGRLLDGTIGNQPWNKNKDD</sequence>
<dbReference type="EnsemblPlants" id="OMERI01G24890.1">
    <property type="protein sequence ID" value="OMERI01G24890.1"/>
    <property type="gene ID" value="OMERI01G24890"/>
</dbReference>
<feature type="compositionally biased region" description="Low complexity" evidence="1">
    <location>
        <begin position="144"/>
        <end position="153"/>
    </location>
</feature>
<proteinExistence type="predicted"/>
<name>A0A0E0C6D3_9ORYZ</name>
<protein>
    <submittedName>
        <fullName evidence="3">Uncharacterized protein</fullName>
    </submittedName>
</protein>
<dbReference type="AlphaFoldDB" id="A0A0E0C6D3"/>
<dbReference type="HOGENOM" id="CLU_1339391_0_0_1"/>
<keyword evidence="2" id="KW-0472">Membrane</keyword>
<feature type="compositionally biased region" description="Basic residues" evidence="1">
    <location>
        <begin position="101"/>
        <end position="112"/>
    </location>
</feature>
<keyword evidence="2" id="KW-0812">Transmembrane</keyword>
<dbReference type="Gramene" id="OMERI01G24890.1">
    <property type="protein sequence ID" value="OMERI01G24890.1"/>
    <property type="gene ID" value="OMERI01G24890"/>
</dbReference>
<evidence type="ECO:0000313" key="3">
    <source>
        <dbReference type="EnsemblPlants" id="OMERI01G24890.1"/>
    </source>
</evidence>
<evidence type="ECO:0000256" key="2">
    <source>
        <dbReference type="SAM" id="Phobius"/>
    </source>
</evidence>
<keyword evidence="4" id="KW-1185">Reference proteome</keyword>
<feature type="region of interest" description="Disordered" evidence="1">
    <location>
        <begin position="126"/>
        <end position="153"/>
    </location>
</feature>
<feature type="region of interest" description="Disordered" evidence="1">
    <location>
        <begin position="94"/>
        <end position="114"/>
    </location>
</feature>
<dbReference type="Proteomes" id="UP000008021">
    <property type="component" value="Chromosome 1"/>
</dbReference>